<name>A0ABD1ZLX3_9MARC</name>
<keyword evidence="2" id="KW-1185">Reference proteome</keyword>
<reference evidence="1 2" key="1">
    <citation type="submission" date="2024-09" db="EMBL/GenBank/DDBJ databases">
        <title>Chromosome-scale assembly of Riccia fluitans.</title>
        <authorList>
            <person name="Paukszto L."/>
            <person name="Sawicki J."/>
            <person name="Karawczyk K."/>
            <person name="Piernik-Szablinska J."/>
            <person name="Szczecinska M."/>
            <person name="Mazdziarz M."/>
        </authorList>
    </citation>
    <scope>NUCLEOTIDE SEQUENCE [LARGE SCALE GENOMIC DNA]</scope>
    <source>
        <strain evidence="1">Rf_01</strain>
        <tissue evidence="1">Aerial parts of the thallus</tissue>
    </source>
</reference>
<accession>A0ABD1ZLX3</accession>
<evidence type="ECO:0000313" key="1">
    <source>
        <dbReference type="EMBL" id="KAL2651881.1"/>
    </source>
</evidence>
<protein>
    <submittedName>
        <fullName evidence="1">Uncharacterized protein</fullName>
    </submittedName>
</protein>
<organism evidence="1 2">
    <name type="scientific">Riccia fluitans</name>
    <dbReference type="NCBI Taxonomy" id="41844"/>
    <lineage>
        <taxon>Eukaryota</taxon>
        <taxon>Viridiplantae</taxon>
        <taxon>Streptophyta</taxon>
        <taxon>Embryophyta</taxon>
        <taxon>Marchantiophyta</taxon>
        <taxon>Marchantiopsida</taxon>
        <taxon>Marchantiidae</taxon>
        <taxon>Marchantiales</taxon>
        <taxon>Ricciaceae</taxon>
        <taxon>Riccia</taxon>
    </lineage>
</organism>
<evidence type="ECO:0000313" key="2">
    <source>
        <dbReference type="Proteomes" id="UP001605036"/>
    </source>
</evidence>
<dbReference type="Proteomes" id="UP001605036">
    <property type="component" value="Unassembled WGS sequence"/>
</dbReference>
<proteinExistence type="predicted"/>
<sequence>MDSSGTVQMGALEALRTAGSLVEKITRKAFGGRMHQRAGETCFPSDAAPTSFFFFAFLLTARRHLRNLLSPRHLSSWIPSDDRLRRSYAHRAEVINRMQVMRDREPKVFQGFRSP</sequence>
<dbReference type="AlphaFoldDB" id="A0ABD1ZLX3"/>
<dbReference type="EMBL" id="JBHFFA010000001">
    <property type="protein sequence ID" value="KAL2651881.1"/>
    <property type="molecule type" value="Genomic_DNA"/>
</dbReference>
<gene>
    <name evidence="1" type="ORF">R1flu_020009</name>
</gene>
<comment type="caution">
    <text evidence="1">The sequence shown here is derived from an EMBL/GenBank/DDBJ whole genome shotgun (WGS) entry which is preliminary data.</text>
</comment>